<dbReference type="RefSeq" id="WP_155318537.1">
    <property type="nucleotide sequence ID" value="NZ_AP021874.1"/>
</dbReference>
<accession>A0A5K7YQG0</accession>
<dbReference type="KEGG" id="dalk:DSCA_45300"/>
<feature type="domain" description="UspA" evidence="2">
    <location>
        <begin position="159"/>
        <end position="288"/>
    </location>
</feature>
<feature type="domain" description="UspA" evidence="2">
    <location>
        <begin position="3"/>
        <end position="142"/>
    </location>
</feature>
<evidence type="ECO:0000256" key="1">
    <source>
        <dbReference type="ARBA" id="ARBA00008791"/>
    </source>
</evidence>
<dbReference type="AlphaFoldDB" id="A0A5K7YQG0"/>
<keyword evidence="4" id="KW-1185">Reference proteome</keyword>
<reference evidence="3 4" key="1">
    <citation type="submission" date="2019-11" db="EMBL/GenBank/DDBJ databases">
        <title>Comparative genomics of hydrocarbon-degrading Desulfosarcina strains.</title>
        <authorList>
            <person name="Watanabe M."/>
            <person name="Kojima H."/>
            <person name="Fukui M."/>
        </authorList>
    </citation>
    <scope>NUCLEOTIDE SEQUENCE [LARGE SCALE GENOMIC DNA]</scope>
    <source>
        <strain evidence="3 4">PL12</strain>
    </source>
</reference>
<dbReference type="SUPFAM" id="SSF52402">
    <property type="entry name" value="Adenine nucleotide alpha hydrolases-like"/>
    <property type="match status" value="2"/>
</dbReference>
<sequence length="292" mass="33038">MEIKKLLFVTRFDKLRFDALQSLMDLKKAALNHVVFLNVIERDKVAMRRGKGYEKSAEIRLREKANIRFIDWAETLFEQGMEVGVYIVVGSFAGQVIQAAEKESVDLIVLSPEKKGRIEQLYSGSDITEIVHRSATPVLVYKYLSRKGPLAENPFEKPLLATNWSDASRRAIDYLKSLKAVIREVDVVHVASERDLKETSAMGIQKTRKENRRKLEVLCDDLEDDGIMAKSHVYIGDTVSEIDKAARECQSSMIIAGSPRKSLWKERWGTSISKGLAEQSIFPVLLIPPKEG</sequence>
<dbReference type="OrthoDB" id="5413692at2"/>
<dbReference type="InterPro" id="IPR014729">
    <property type="entry name" value="Rossmann-like_a/b/a_fold"/>
</dbReference>
<protein>
    <recommendedName>
        <fullName evidence="2">UspA domain-containing protein</fullName>
    </recommendedName>
</protein>
<comment type="similarity">
    <text evidence="1">Belongs to the universal stress protein A family.</text>
</comment>
<dbReference type="EMBL" id="AP021874">
    <property type="protein sequence ID" value="BBO70600.1"/>
    <property type="molecule type" value="Genomic_DNA"/>
</dbReference>
<name>A0A5K7YQG0_9BACT</name>
<dbReference type="InterPro" id="IPR006016">
    <property type="entry name" value="UspA"/>
</dbReference>
<dbReference type="Proteomes" id="UP000427906">
    <property type="component" value="Chromosome"/>
</dbReference>
<proteinExistence type="inferred from homology"/>
<dbReference type="Gene3D" id="3.40.50.620">
    <property type="entry name" value="HUPs"/>
    <property type="match status" value="2"/>
</dbReference>
<dbReference type="PANTHER" id="PTHR46268:SF22">
    <property type="entry name" value="SENSOR PROTEIN KDPD-RELATED"/>
    <property type="match status" value="1"/>
</dbReference>
<gene>
    <name evidence="3" type="ORF">DSCA_45300</name>
</gene>
<evidence type="ECO:0000259" key="2">
    <source>
        <dbReference type="Pfam" id="PF00582"/>
    </source>
</evidence>
<dbReference type="PANTHER" id="PTHR46268">
    <property type="entry name" value="STRESS RESPONSE PROTEIN NHAX"/>
    <property type="match status" value="1"/>
</dbReference>
<evidence type="ECO:0000313" key="3">
    <source>
        <dbReference type="EMBL" id="BBO70600.1"/>
    </source>
</evidence>
<organism evidence="3 4">
    <name type="scientific">Desulfosarcina alkanivorans</name>
    <dbReference type="NCBI Taxonomy" id="571177"/>
    <lineage>
        <taxon>Bacteria</taxon>
        <taxon>Pseudomonadati</taxon>
        <taxon>Thermodesulfobacteriota</taxon>
        <taxon>Desulfobacteria</taxon>
        <taxon>Desulfobacterales</taxon>
        <taxon>Desulfosarcinaceae</taxon>
        <taxon>Desulfosarcina</taxon>
    </lineage>
</organism>
<dbReference type="Pfam" id="PF00582">
    <property type="entry name" value="Usp"/>
    <property type="match status" value="2"/>
</dbReference>
<dbReference type="CDD" id="cd00293">
    <property type="entry name" value="USP-like"/>
    <property type="match status" value="2"/>
</dbReference>
<evidence type="ECO:0000313" key="4">
    <source>
        <dbReference type="Proteomes" id="UP000427906"/>
    </source>
</evidence>